<protein>
    <recommendedName>
        <fullName evidence="3">Aspartyl protease</fullName>
    </recommendedName>
</protein>
<evidence type="ECO:0000313" key="1">
    <source>
        <dbReference type="EMBL" id="PHN06514.1"/>
    </source>
</evidence>
<name>A0A2D0NDC3_FLAN2</name>
<sequence length="327" mass="36753">MKWTTNTTKTTYSITNLGRSLAAGLFLVALVLLNGSSTYAQSSIAYLRTAAVAESYHVLPKKSEHLIPFELVRGMIVMQASIEQQPGHFILDTGAPLMVINDEPKVPSRLAASFKQEIQVGETIIQDFDWAGVEERKLDALVLDISHLENAFQRPLKGMIGFNALKDYELFFNYEDQFVLRYPAGKNDLHRNSKPLHSIPFQLLDHLPVITVKIGKKKFRFGLDTGACANLVDRGVLEALEADEITALPDEEVQGLDQTVNRVKAVEARLVQVKGLDVQELKFLATDMPELHSDEGIVLNGLLGYSFLSRMKFSINYQKQRIYVWEE</sequence>
<dbReference type="RefSeq" id="WP_099149769.1">
    <property type="nucleotide sequence ID" value="NZ_PDUD01000017.1"/>
</dbReference>
<accession>A0A2D0NDC3</accession>
<dbReference type="GO" id="GO:0004190">
    <property type="term" value="F:aspartic-type endopeptidase activity"/>
    <property type="evidence" value="ECO:0007669"/>
    <property type="project" value="InterPro"/>
</dbReference>
<dbReference type="InterPro" id="IPR001969">
    <property type="entry name" value="Aspartic_peptidase_AS"/>
</dbReference>
<evidence type="ECO:0000313" key="2">
    <source>
        <dbReference type="Proteomes" id="UP000223913"/>
    </source>
</evidence>
<evidence type="ECO:0008006" key="3">
    <source>
        <dbReference type="Google" id="ProtNLM"/>
    </source>
</evidence>
<organism evidence="1 2">
    <name type="scientific">Flavilitoribacter nigricans (strain ATCC 23147 / DSM 23189 / NBRC 102662 / NCIMB 1420 / SS-2)</name>
    <name type="common">Lewinella nigricans</name>
    <dbReference type="NCBI Taxonomy" id="1122177"/>
    <lineage>
        <taxon>Bacteria</taxon>
        <taxon>Pseudomonadati</taxon>
        <taxon>Bacteroidota</taxon>
        <taxon>Saprospiria</taxon>
        <taxon>Saprospirales</taxon>
        <taxon>Lewinellaceae</taxon>
        <taxon>Flavilitoribacter</taxon>
    </lineage>
</organism>
<keyword evidence="2" id="KW-1185">Reference proteome</keyword>
<reference evidence="1 2" key="1">
    <citation type="submission" date="2017-10" db="EMBL/GenBank/DDBJ databases">
        <title>The draft genome sequence of Lewinella nigricans NBRC 102662.</title>
        <authorList>
            <person name="Wang K."/>
        </authorList>
    </citation>
    <scope>NUCLEOTIDE SEQUENCE [LARGE SCALE GENOMIC DNA]</scope>
    <source>
        <strain evidence="1 2">NBRC 102662</strain>
    </source>
</reference>
<dbReference type="Proteomes" id="UP000223913">
    <property type="component" value="Unassembled WGS sequence"/>
</dbReference>
<dbReference type="OrthoDB" id="3521766at2"/>
<proteinExistence type="predicted"/>
<gene>
    <name evidence="1" type="ORF">CRP01_09410</name>
</gene>
<dbReference type="SUPFAM" id="SSF50630">
    <property type="entry name" value="Acid proteases"/>
    <property type="match status" value="1"/>
</dbReference>
<dbReference type="PROSITE" id="PS00141">
    <property type="entry name" value="ASP_PROTEASE"/>
    <property type="match status" value="1"/>
</dbReference>
<dbReference type="Pfam" id="PF13650">
    <property type="entry name" value="Asp_protease_2"/>
    <property type="match status" value="1"/>
</dbReference>
<dbReference type="GO" id="GO:0006508">
    <property type="term" value="P:proteolysis"/>
    <property type="evidence" value="ECO:0007669"/>
    <property type="project" value="InterPro"/>
</dbReference>
<dbReference type="AlphaFoldDB" id="A0A2D0NDC3"/>
<dbReference type="InterPro" id="IPR021109">
    <property type="entry name" value="Peptidase_aspartic_dom_sf"/>
</dbReference>
<dbReference type="Gene3D" id="2.40.70.10">
    <property type="entry name" value="Acid Proteases"/>
    <property type="match status" value="1"/>
</dbReference>
<dbReference type="EMBL" id="PDUD01000017">
    <property type="protein sequence ID" value="PHN06514.1"/>
    <property type="molecule type" value="Genomic_DNA"/>
</dbReference>
<comment type="caution">
    <text evidence="1">The sequence shown here is derived from an EMBL/GenBank/DDBJ whole genome shotgun (WGS) entry which is preliminary data.</text>
</comment>